<protein>
    <submittedName>
        <fullName evidence="3">Uncharacterized protein</fullName>
    </submittedName>
</protein>
<feature type="signal peptide" evidence="2">
    <location>
        <begin position="1"/>
        <end position="19"/>
    </location>
</feature>
<comment type="caution">
    <text evidence="3">The sequence shown here is derived from an EMBL/GenBank/DDBJ whole genome shotgun (WGS) entry which is preliminary data.</text>
</comment>
<proteinExistence type="predicted"/>
<evidence type="ECO:0000313" key="4">
    <source>
        <dbReference type="Proteomes" id="UP000238937"/>
    </source>
</evidence>
<feature type="chain" id="PRO_5015530190" evidence="2">
    <location>
        <begin position="20"/>
        <end position="188"/>
    </location>
</feature>
<dbReference type="AlphaFoldDB" id="A0A2T1GFL8"/>
<dbReference type="Proteomes" id="UP000238937">
    <property type="component" value="Unassembled WGS sequence"/>
</dbReference>
<keyword evidence="4" id="KW-1185">Reference proteome</keyword>
<gene>
    <name evidence="3" type="ORF">C7B77_12310</name>
</gene>
<dbReference type="OrthoDB" id="9836963at2"/>
<reference evidence="3 4" key="1">
    <citation type="submission" date="2018-03" db="EMBL/GenBank/DDBJ databases">
        <title>The ancient ancestry and fast evolution of plastids.</title>
        <authorList>
            <person name="Moore K.R."/>
            <person name="Magnabosco C."/>
            <person name="Momper L."/>
            <person name="Gold D.A."/>
            <person name="Bosak T."/>
            <person name="Fournier G.P."/>
        </authorList>
    </citation>
    <scope>NUCLEOTIDE SEQUENCE [LARGE SCALE GENOMIC DNA]</scope>
    <source>
        <strain evidence="3 4">CCALA 037</strain>
    </source>
</reference>
<keyword evidence="2" id="KW-0732">Signal</keyword>
<feature type="region of interest" description="Disordered" evidence="1">
    <location>
        <begin position="31"/>
        <end position="57"/>
    </location>
</feature>
<accession>A0A2T1GFL8</accession>
<dbReference type="EMBL" id="PVWO01000133">
    <property type="protein sequence ID" value="PSB56303.1"/>
    <property type="molecule type" value="Genomic_DNA"/>
</dbReference>
<evidence type="ECO:0000256" key="2">
    <source>
        <dbReference type="SAM" id="SignalP"/>
    </source>
</evidence>
<evidence type="ECO:0000256" key="1">
    <source>
        <dbReference type="SAM" id="MobiDB-lite"/>
    </source>
</evidence>
<organism evidence="3 4">
    <name type="scientific">Chamaesiphon polymorphus CCALA 037</name>
    <dbReference type="NCBI Taxonomy" id="2107692"/>
    <lineage>
        <taxon>Bacteria</taxon>
        <taxon>Bacillati</taxon>
        <taxon>Cyanobacteriota</taxon>
        <taxon>Cyanophyceae</taxon>
        <taxon>Gomontiellales</taxon>
        <taxon>Chamaesiphonaceae</taxon>
        <taxon>Chamaesiphon</taxon>
    </lineage>
</organism>
<dbReference type="RefSeq" id="WP_106304822.1">
    <property type="nucleotide sequence ID" value="NZ_PVWO01000133.1"/>
</dbReference>
<evidence type="ECO:0000313" key="3">
    <source>
        <dbReference type="EMBL" id="PSB56303.1"/>
    </source>
</evidence>
<name>A0A2T1GFL8_9CYAN</name>
<sequence length="188" mass="18897">MKRSSYLLSLGLATGVVVCHLTAVLAQIAGGSDNHSGKESVSAPRPRNTQSPEAARRQTALDEFSKSLSANSVGDAALFDVINGGAPTPLVAALLPTGLAADSATGKAATTLADTVRGLRAANGNIDTNKLQASIGAFNNYVKTLVGEIGPDKAVADAPSGQKALQGLLGQLVQVASQGAATTPPTPR</sequence>